<feature type="transmembrane region" description="Helical" evidence="1">
    <location>
        <begin position="21"/>
        <end position="41"/>
    </location>
</feature>
<keyword evidence="1" id="KW-1133">Transmembrane helix</keyword>
<accession>A0A2K8KPB7</accession>
<reference evidence="2 3" key="1">
    <citation type="journal article" date="2017" name="Environ. Microbiol.">
        <title>Genomic and physiological analyses of 'Reinekea forsetii' reveal a versatile opportunistic lifestyle during spring algae blooms.</title>
        <authorList>
            <person name="Avci B."/>
            <person name="Hahnke R.L."/>
            <person name="Chafee M."/>
            <person name="Fischer T."/>
            <person name="Gruber-Vodicka H."/>
            <person name="Tegetmeyer H.E."/>
            <person name="Harder J."/>
            <person name="Fuchs B.M."/>
            <person name="Amann R.I."/>
            <person name="Teeling H."/>
        </authorList>
    </citation>
    <scope>NUCLEOTIDE SEQUENCE [LARGE SCALE GENOMIC DNA]</scope>
    <source>
        <strain evidence="2 3">Hel1_31_D35</strain>
    </source>
</reference>
<evidence type="ECO:0000313" key="2">
    <source>
        <dbReference type="EMBL" id="ATX76615.1"/>
    </source>
</evidence>
<evidence type="ECO:0000256" key="1">
    <source>
        <dbReference type="SAM" id="Phobius"/>
    </source>
</evidence>
<keyword evidence="3" id="KW-1185">Reference proteome</keyword>
<dbReference type="AlphaFoldDB" id="A0A2K8KPB7"/>
<name>A0A2K8KPB7_9GAMM</name>
<feature type="transmembrane region" description="Helical" evidence="1">
    <location>
        <begin position="56"/>
        <end position="77"/>
    </location>
</feature>
<protein>
    <submittedName>
        <fullName evidence="2">Uncharacterized protein</fullName>
    </submittedName>
</protein>
<dbReference type="Proteomes" id="UP000229757">
    <property type="component" value="Chromosome"/>
</dbReference>
<gene>
    <name evidence="2" type="ORF">REIFOR_01469</name>
</gene>
<dbReference type="KEGG" id="rfo:REIFOR_01469"/>
<keyword evidence="1" id="KW-0812">Transmembrane</keyword>
<keyword evidence="1" id="KW-0472">Membrane</keyword>
<evidence type="ECO:0000313" key="3">
    <source>
        <dbReference type="Proteomes" id="UP000229757"/>
    </source>
</evidence>
<dbReference type="EMBL" id="CP011797">
    <property type="protein sequence ID" value="ATX76615.1"/>
    <property type="molecule type" value="Genomic_DNA"/>
</dbReference>
<proteinExistence type="predicted"/>
<organism evidence="2 3">
    <name type="scientific">Reinekea forsetii</name>
    <dbReference type="NCBI Taxonomy" id="1336806"/>
    <lineage>
        <taxon>Bacteria</taxon>
        <taxon>Pseudomonadati</taxon>
        <taxon>Pseudomonadota</taxon>
        <taxon>Gammaproteobacteria</taxon>
        <taxon>Oceanospirillales</taxon>
        <taxon>Saccharospirillaceae</taxon>
        <taxon>Reinekea</taxon>
    </lineage>
</organism>
<sequence>MVIRALLFIYLRVMPNFVMNFTSKIIIYSIIESFFFGAKVVNNISGLGAVFTENTLFSKFVCLLYCVTQIFAIKGFFQNQ</sequence>